<dbReference type="Pfam" id="PF04002">
    <property type="entry name" value="RadC"/>
    <property type="match status" value="1"/>
</dbReference>
<dbReference type="PANTHER" id="PTHR30471">
    <property type="entry name" value="DNA REPAIR PROTEIN RADC"/>
    <property type="match status" value="1"/>
</dbReference>
<evidence type="ECO:0000313" key="8">
    <source>
        <dbReference type="EMBL" id="MFC3114902.1"/>
    </source>
</evidence>
<proteinExistence type="inferred from homology"/>
<evidence type="ECO:0000256" key="6">
    <source>
        <dbReference type="RuleBase" id="RU003797"/>
    </source>
</evidence>
<reference evidence="9" key="1">
    <citation type="journal article" date="2019" name="Int. J. Syst. Evol. Microbiol.">
        <title>The Global Catalogue of Microorganisms (GCM) 10K type strain sequencing project: providing services to taxonomists for standard genome sequencing and annotation.</title>
        <authorList>
            <consortium name="The Broad Institute Genomics Platform"/>
            <consortium name="The Broad Institute Genome Sequencing Center for Infectious Disease"/>
            <person name="Wu L."/>
            <person name="Ma J."/>
        </authorList>
    </citation>
    <scope>NUCLEOTIDE SEQUENCE [LARGE SCALE GENOMIC DNA]</scope>
    <source>
        <strain evidence="9">KCTC 52237</strain>
    </source>
</reference>
<evidence type="ECO:0000256" key="5">
    <source>
        <dbReference type="ARBA" id="ARBA00023049"/>
    </source>
</evidence>
<dbReference type="CDD" id="cd08071">
    <property type="entry name" value="MPN_DUF2466"/>
    <property type="match status" value="1"/>
</dbReference>
<dbReference type="InterPro" id="IPR037518">
    <property type="entry name" value="MPN"/>
</dbReference>
<dbReference type="EMBL" id="JBHRTF010000002">
    <property type="protein sequence ID" value="MFC3114902.1"/>
    <property type="molecule type" value="Genomic_DNA"/>
</dbReference>
<dbReference type="SUPFAM" id="SSF102712">
    <property type="entry name" value="JAB1/MPN domain"/>
    <property type="match status" value="1"/>
</dbReference>
<accession>A0ABV7FES4</accession>
<dbReference type="InterPro" id="IPR010994">
    <property type="entry name" value="RuvA_2-like"/>
</dbReference>
<feature type="domain" description="MPN" evidence="7">
    <location>
        <begin position="102"/>
        <end position="224"/>
    </location>
</feature>
<dbReference type="RefSeq" id="WP_378116663.1">
    <property type="nucleotide sequence ID" value="NZ_JBHRTF010000002.1"/>
</dbReference>
<dbReference type="Proteomes" id="UP001595555">
    <property type="component" value="Unassembled WGS sequence"/>
</dbReference>
<keyword evidence="1" id="KW-0645">Protease</keyword>
<evidence type="ECO:0000256" key="1">
    <source>
        <dbReference type="ARBA" id="ARBA00022670"/>
    </source>
</evidence>
<dbReference type="InterPro" id="IPR046778">
    <property type="entry name" value="UPF0758_N"/>
</dbReference>
<dbReference type="PANTHER" id="PTHR30471:SF3">
    <property type="entry name" value="UPF0758 PROTEIN YEES-RELATED"/>
    <property type="match status" value="1"/>
</dbReference>
<dbReference type="InterPro" id="IPR020891">
    <property type="entry name" value="UPF0758_CS"/>
</dbReference>
<evidence type="ECO:0000313" key="9">
    <source>
        <dbReference type="Proteomes" id="UP001595555"/>
    </source>
</evidence>
<dbReference type="InterPro" id="IPR001405">
    <property type="entry name" value="UPF0758"/>
</dbReference>
<dbReference type="PROSITE" id="PS01302">
    <property type="entry name" value="UPF0758"/>
    <property type="match status" value="1"/>
</dbReference>
<evidence type="ECO:0000259" key="7">
    <source>
        <dbReference type="PROSITE" id="PS50249"/>
    </source>
</evidence>
<evidence type="ECO:0000256" key="3">
    <source>
        <dbReference type="ARBA" id="ARBA00022801"/>
    </source>
</evidence>
<organism evidence="8 9">
    <name type="scientific">Cellvibrio fontiphilus</name>
    <dbReference type="NCBI Taxonomy" id="1815559"/>
    <lineage>
        <taxon>Bacteria</taxon>
        <taxon>Pseudomonadati</taxon>
        <taxon>Pseudomonadota</taxon>
        <taxon>Gammaproteobacteria</taxon>
        <taxon>Cellvibrionales</taxon>
        <taxon>Cellvibrionaceae</taxon>
        <taxon>Cellvibrio</taxon>
    </lineage>
</organism>
<keyword evidence="2" id="KW-0479">Metal-binding</keyword>
<comment type="similarity">
    <text evidence="6">Belongs to the UPF0758 family.</text>
</comment>
<keyword evidence="5" id="KW-0482">Metalloprotease</keyword>
<comment type="caution">
    <text evidence="8">The sequence shown here is derived from an EMBL/GenBank/DDBJ whole genome shotgun (WGS) entry which is preliminary data.</text>
</comment>
<protein>
    <submittedName>
        <fullName evidence="8">DNA repair protein RadC</fullName>
    </submittedName>
</protein>
<dbReference type="InterPro" id="IPR025657">
    <property type="entry name" value="RadC_JAB"/>
</dbReference>
<dbReference type="NCBIfam" id="NF000642">
    <property type="entry name" value="PRK00024.1"/>
    <property type="match status" value="1"/>
</dbReference>
<sequence length="224" mass="24663">MSIADWPAAERPREKLLTLGPRALSDAELLAIFLRVGCVGKSAVDLARELLQQYGGLRPLLEASQREFCKGLGLGDAKYAQLQAVLEMGRRHLSASLKSGDLLNSPDLVRQYLSAQLRHQPREVFAVLFLDNQNRLMVYEELFFGTIDGASVYPREVVRRALAHNAAAVIFAHNHPSGVAEPSQADQRITQRLVAALDLVDVRVVDHMVVGDGEVVSFAERGLL</sequence>
<keyword evidence="3" id="KW-0378">Hydrolase</keyword>
<dbReference type="Pfam" id="PF20582">
    <property type="entry name" value="UPF0758_N"/>
    <property type="match status" value="1"/>
</dbReference>
<gene>
    <name evidence="8" type="primary">radC</name>
    <name evidence="8" type="ORF">ACFODX_04970</name>
</gene>
<dbReference type="SUPFAM" id="SSF47781">
    <property type="entry name" value="RuvA domain 2-like"/>
    <property type="match status" value="1"/>
</dbReference>
<dbReference type="PROSITE" id="PS50249">
    <property type="entry name" value="MPN"/>
    <property type="match status" value="1"/>
</dbReference>
<keyword evidence="9" id="KW-1185">Reference proteome</keyword>
<dbReference type="Gene3D" id="3.40.140.10">
    <property type="entry name" value="Cytidine Deaminase, domain 2"/>
    <property type="match status" value="1"/>
</dbReference>
<evidence type="ECO:0000256" key="2">
    <source>
        <dbReference type="ARBA" id="ARBA00022723"/>
    </source>
</evidence>
<evidence type="ECO:0000256" key="4">
    <source>
        <dbReference type="ARBA" id="ARBA00022833"/>
    </source>
</evidence>
<name>A0ABV7FES4_9GAMM</name>
<keyword evidence="4" id="KW-0862">Zinc</keyword>
<dbReference type="NCBIfam" id="TIGR00608">
    <property type="entry name" value="radc"/>
    <property type="match status" value="1"/>
</dbReference>